<dbReference type="EMBL" id="FXSZ01000002">
    <property type="protein sequence ID" value="SMO45933.1"/>
    <property type="molecule type" value="Genomic_DNA"/>
</dbReference>
<dbReference type="Proteomes" id="UP000315971">
    <property type="component" value="Unassembled WGS sequence"/>
</dbReference>
<protein>
    <submittedName>
        <fullName evidence="1">Uncharacterized protein</fullName>
    </submittedName>
</protein>
<evidence type="ECO:0000313" key="1">
    <source>
        <dbReference type="EMBL" id="SMO45933.1"/>
    </source>
</evidence>
<sequence>MRQDYYYVFLRKIQLGSEKIKGYLIIEIAFNDCVSKNFIYFLNLVETTKSFVPCE</sequence>
<gene>
    <name evidence="1" type="ORF">SAMN06265350_102165</name>
</gene>
<proteinExistence type="predicted"/>
<reference evidence="1 2" key="1">
    <citation type="submission" date="2017-05" db="EMBL/GenBank/DDBJ databases">
        <authorList>
            <person name="Varghese N."/>
            <person name="Submissions S."/>
        </authorList>
    </citation>
    <scope>NUCLEOTIDE SEQUENCE [LARGE SCALE GENOMIC DNA]</scope>
    <source>
        <strain evidence="1 2">DSM 21342</strain>
    </source>
</reference>
<keyword evidence="2" id="KW-1185">Reference proteome</keyword>
<dbReference type="AlphaFoldDB" id="A0A521BFS7"/>
<accession>A0A521BFS7</accession>
<organism evidence="1 2">
    <name type="scientific">Solitalea koreensis</name>
    <dbReference type="NCBI Taxonomy" id="543615"/>
    <lineage>
        <taxon>Bacteria</taxon>
        <taxon>Pseudomonadati</taxon>
        <taxon>Bacteroidota</taxon>
        <taxon>Sphingobacteriia</taxon>
        <taxon>Sphingobacteriales</taxon>
        <taxon>Sphingobacteriaceae</taxon>
        <taxon>Solitalea</taxon>
    </lineage>
</organism>
<evidence type="ECO:0000313" key="2">
    <source>
        <dbReference type="Proteomes" id="UP000315971"/>
    </source>
</evidence>
<name>A0A521BFS7_9SPHI</name>